<protein>
    <recommendedName>
        <fullName evidence="4">Cyclase</fullName>
    </recommendedName>
</protein>
<name>W0JYT3_9EURY</name>
<dbReference type="HOGENOM" id="CLU_079860_0_0_2"/>
<dbReference type="SUPFAM" id="SSF55961">
    <property type="entry name" value="Bet v1-like"/>
    <property type="match status" value="1"/>
</dbReference>
<dbReference type="KEGG" id="hlr:HALLA_21185"/>
<evidence type="ECO:0008006" key="4">
    <source>
        <dbReference type="Google" id="ProtNLM"/>
    </source>
</evidence>
<dbReference type="CDD" id="cd07817">
    <property type="entry name" value="SRPBCC_8"/>
    <property type="match status" value="1"/>
</dbReference>
<dbReference type="InterPro" id="IPR019587">
    <property type="entry name" value="Polyketide_cyclase/dehydratase"/>
</dbReference>
<dbReference type="PATRIC" id="fig|797299.3.peg.4096"/>
<geneLocation type="plasmid" evidence="3">
    <name>3</name>
</geneLocation>
<keyword evidence="3" id="KW-1185">Reference proteome</keyword>
<accession>W0JYT3</accession>
<organism evidence="2 3">
    <name type="scientific">Halostagnicola larsenii XH-48</name>
    <dbReference type="NCBI Taxonomy" id="797299"/>
    <lineage>
        <taxon>Archaea</taxon>
        <taxon>Methanobacteriati</taxon>
        <taxon>Methanobacteriota</taxon>
        <taxon>Stenosarchaea group</taxon>
        <taxon>Halobacteria</taxon>
        <taxon>Halobacteriales</taxon>
        <taxon>Natrialbaceae</taxon>
        <taxon>Halostagnicola</taxon>
    </lineage>
</organism>
<dbReference type="eggNOG" id="arCOG02898">
    <property type="taxonomic scope" value="Archaea"/>
</dbReference>
<reference evidence="2 3" key="1">
    <citation type="submission" date="2014-01" db="EMBL/GenBank/DDBJ databases">
        <authorList>
            <consortium name="DOE Joint Genome Institute"/>
            <person name="Anderson I."/>
            <person name="Huntemann M."/>
            <person name="Han J."/>
            <person name="Chen A."/>
            <person name="Kyrpides N."/>
            <person name="Mavromatis K."/>
            <person name="Markowitz V."/>
            <person name="Palaniappan K."/>
            <person name="Ivanova N."/>
            <person name="Schaumberg A."/>
            <person name="Pati A."/>
            <person name="Liolios K."/>
            <person name="Nordberg H.P."/>
            <person name="Cantor M.N."/>
            <person name="Hua S.X."/>
            <person name="Woyke T."/>
        </authorList>
    </citation>
    <scope>NUCLEOTIDE SEQUENCE [LARGE SCALE GENOMIC DNA]</scope>
    <source>
        <strain evidence="2 3">XH-48</strain>
        <plasmid evidence="3">3</plasmid>
    </source>
</reference>
<dbReference type="AlphaFoldDB" id="W0JYT3"/>
<evidence type="ECO:0000313" key="3">
    <source>
        <dbReference type="Proteomes" id="UP000019024"/>
    </source>
</evidence>
<dbReference type="Proteomes" id="UP000019024">
    <property type="component" value="Plasmid unnamed4"/>
</dbReference>
<dbReference type="EMBL" id="CP007059">
    <property type="protein sequence ID" value="AHG02422.1"/>
    <property type="molecule type" value="Genomic_DNA"/>
</dbReference>
<gene>
    <name evidence="2" type="ORF">HALLA_21185</name>
</gene>
<feature type="region of interest" description="Disordered" evidence="1">
    <location>
        <begin position="70"/>
        <end position="140"/>
    </location>
</feature>
<dbReference type="InterPro" id="IPR023393">
    <property type="entry name" value="START-like_dom_sf"/>
</dbReference>
<dbReference type="Pfam" id="PF10604">
    <property type="entry name" value="Polyketide_cyc2"/>
    <property type="match status" value="1"/>
</dbReference>
<evidence type="ECO:0000313" key="2">
    <source>
        <dbReference type="EMBL" id="AHG02422.1"/>
    </source>
</evidence>
<dbReference type="OrthoDB" id="167922at2157"/>
<feature type="compositionally biased region" description="Basic and acidic residues" evidence="1">
    <location>
        <begin position="72"/>
        <end position="83"/>
    </location>
</feature>
<sequence length="298" mass="31743">MSLKAAFETGENDATLDSASTATQWKRIASTIIGGGLVVIGLKKRSISGSVATIAGGWLLYRGLTGNKRTTSKRETSVVRDSADAIETEGDSEIGIDSDTDADADTTPDRVLDSATGGGSSSIAARIRSKMNTDPPRVERSITVGKSPEELYELWLEPGTIEQLMGQEDGMVAVNADDGRWEWTVSGPLEGVLTWETELIEEEPNESLRWESVNGDRVSVDGTVEFRPAPADRGTEVTLRLEVDHPGGSLGNGVLNGIGIVPRMLESKALNRFKSLAETGEIPSLETNPSGRGTGDLL</sequence>
<dbReference type="RefSeq" id="WP_049955200.1">
    <property type="nucleotide sequence ID" value="NZ_CP007059.1"/>
</dbReference>
<dbReference type="GeneID" id="25147742"/>
<keyword evidence="2" id="KW-0614">Plasmid</keyword>
<dbReference type="Gene3D" id="3.30.530.20">
    <property type="match status" value="1"/>
</dbReference>
<feature type="compositionally biased region" description="Acidic residues" evidence="1">
    <location>
        <begin position="84"/>
        <end position="106"/>
    </location>
</feature>
<proteinExistence type="predicted"/>
<evidence type="ECO:0000256" key="1">
    <source>
        <dbReference type="SAM" id="MobiDB-lite"/>
    </source>
</evidence>